<keyword evidence="8 10" id="KW-0239">DNA-directed DNA polymerase</keyword>
<gene>
    <name evidence="14" type="primary">dnaN</name>
    <name evidence="14" type="ORF">QQS35_10735</name>
</gene>
<dbReference type="Pfam" id="PF02768">
    <property type="entry name" value="DNA_pol3_beta_3"/>
    <property type="match status" value="1"/>
</dbReference>
<evidence type="ECO:0000256" key="9">
    <source>
        <dbReference type="ARBA" id="ARBA00023125"/>
    </source>
</evidence>
<keyword evidence="9" id="KW-0238">DNA-binding</keyword>
<organism evidence="14 15">
    <name type="scientific">Aquibacillus rhizosphaerae</name>
    <dbReference type="NCBI Taxonomy" id="3051431"/>
    <lineage>
        <taxon>Bacteria</taxon>
        <taxon>Bacillati</taxon>
        <taxon>Bacillota</taxon>
        <taxon>Bacilli</taxon>
        <taxon>Bacillales</taxon>
        <taxon>Bacillaceae</taxon>
        <taxon>Aquibacillus</taxon>
    </lineage>
</organism>
<keyword evidence="15" id="KW-1185">Reference proteome</keyword>
<comment type="caution">
    <text evidence="14">The sequence shown here is derived from an EMBL/GenBank/DDBJ whole genome shotgun (WGS) entry which is preliminary data.</text>
</comment>
<evidence type="ECO:0000256" key="1">
    <source>
        <dbReference type="ARBA" id="ARBA00004496"/>
    </source>
</evidence>
<keyword evidence="6 10" id="KW-0548">Nucleotidyltransferase</keyword>
<keyword evidence="5 10" id="KW-0808">Transferase</keyword>
<evidence type="ECO:0000313" key="14">
    <source>
        <dbReference type="EMBL" id="MDL4840925.1"/>
    </source>
</evidence>
<dbReference type="InterPro" id="IPR046938">
    <property type="entry name" value="DNA_clamp_sf"/>
</dbReference>
<evidence type="ECO:0000256" key="5">
    <source>
        <dbReference type="ARBA" id="ARBA00022679"/>
    </source>
</evidence>
<evidence type="ECO:0000259" key="11">
    <source>
        <dbReference type="Pfam" id="PF00712"/>
    </source>
</evidence>
<evidence type="ECO:0000313" key="15">
    <source>
        <dbReference type="Proteomes" id="UP001235343"/>
    </source>
</evidence>
<protein>
    <recommendedName>
        <fullName evidence="3 10">Beta sliding clamp</fullName>
    </recommendedName>
</protein>
<dbReference type="Gene3D" id="3.10.150.10">
    <property type="entry name" value="DNA Polymerase III, subunit A, domain 2"/>
    <property type="match status" value="1"/>
</dbReference>
<feature type="domain" description="DNA polymerase III beta sliding clamp central" evidence="12">
    <location>
        <begin position="136"/>
        <end position="253"/>
    </location>
</feature>
<keyword evidence="7 10" id="KW-0235">DNA replication</keyword>
<evidence type="ECO:0000256" key="7">
    <source>
        <dbReference type="ARBA" id="ARBA00022705"/>
    </source>
</evidence>
<dbReference type="InterPro" id="IPR022635">
    <property type="entry name" value="DNA_polIII_beta_C"/>
</dbReference>
<accession>A0ABT7L8M4</accession>
<dbReference type="Proteomes" id="UP001235343">
    <property type="component" value="Unassembled WGS sequence"/>
</dbReference>
<comment type="subcellular location">
    <subcellularLocation>
        <location evidence="1 10">Cytoplasm</location>
    </subcellularLocation>
</comment>
<dbReference type="InterPro" id="IPR022634">
    <property type="entry name" value="DNA_polIII_beta_N"/>
</dbReference>
<dbReference type="EMBL" id="JASTZU010000036">
    <property type="protein sequence ID" value="MDL4840925.1"/>
    <property type="molecule type" value="Genomic_DNA"/>
</dbReference>
<evidence type="ECO:0000256" key="6">
    <source>
        <dbReference type="ARBA" id="ARBA00022695"/>
    </source>
</evidence>
<dbReference type="Pfam" id="PF02767">
    <property type="entry name" value="DNA_pol3_beta_2"/>
    <property type="match status" value="1"/>
</dbReference>
<dbReference type="SMART" id="SM00480">
    <property type="entry name" value="POL3Bc"/>
    <property type="match status" value="1"/>
</dbReference>
<name>A0ABT7L8M4_9BACI</name>
<dbReference type="SUPFAM" id="SSF55979">
    <property type="entry name" value="DNA clamp"/>
    <property type="match status" value="3"/>
</dbReference>
<dbReference type="Gene3D" id="3.70.10.10">
    <property type="match status" value="1"/>
</dbReference>
<comment type="subunit">
    <text evidence="10">Forms a ring-shaped head-to-tail homodimer around DNA.</text>
</comment>
<comment type="similarity">
    <text evidence="2 10">Belongs to the beta sliding clamp family.</text>
</comment>
<evidence type="ECO:0000256" key="10">
    <source>
        <dbReference type="PIRNR" id="PIRNR000804"/>
    </source>
</evidence>
<dbReference type="Pfam" id="PF00712">
    <property type="entry name" value="DNA_pol3_beta"/>
    <property type="match status" value="1"/>
</dbReference>
<evidence type="ECO:0000256" key="4">
    <source>
        <dbReference type="ARBA" id="ARBA00022490"/>
    </source>
</evidence>
<proteinExistence type="inferred from homology"/>
<feature type="domain" description="DNA polymerase III beta sliding clamp N-terminal" evidence="11">
    <location>
        <begin position="1"/>
        <end position="127"/>
    </location>
</feature>
<dbReference type="NCBIfam" id="TIGR00663">
    <property type="entry name" value="dnan"/>
    <property type="match status" value="1"/>
</dbReference>
<dbReference type="PIRSF" id="PIRSF000804">
    <property type="entry name" value="DNA_pol_III_b"/>
    <property type="match status" value="1"/>
</dbReference>
<evidence type="ECO:0000259" key="13">
    <source>
        <dbReference type="Pfam" id="PF02768"/>
    </source>
</evidence>
<dbReference type="GO" id="GO:0003887">
    <property type="term" value="F:DNA-directed DNA polymerase activity"/>
    <property type="evidence" value="ECO:0007669"/>
    <property type="project" value="UniProtKB-EC"/>
</dbReference>
<evidence type="ECO:0000259" key="12">
    <source>
        <dbReference type="Pfam" id="PF02767"/>
    </source>
</evidence>
<dbReference type="PANTHER" id="PTHR30478">
    <property type="entry name" value="DNA POLYMERASE III SUBUNIT BETA"/>
    <property type="match status" value="1"/>
</dbReference>
<dbReference type="InterPro" id="IPR022637">
    <property type="entry name" value="DNA_polIII_beta_cen"/>
</dbReference>
<dbReference type="RefSeq" id="WP_285932081.1">
    <property type="nucleotide sequence ID" value="NZ_JASTZU010000036.1"/>
</dbReference>
<dbReference type="InterPro" id="IPR001001">
    <property type="entry name" value="DNA_polIII_beta"/>
</dbReference>
<evidence type="ECO:0000256" key="8">
    <source>
        <dbReference type="ARBA" id="ARBA00022932"/>
    </source>
</evidence>
<keyword evidence="4 10" id="KW-0963">Cytoplasm</keyword>
<comment type="function">
    <text evidence="10">Confers DNA tethering and processivity to DNA polymerases and other proteins. Acts as a clamp, forming a ring around DNA (a reaction catalyzed by the clamp-loading complex) which diffuses in an ATP-independent manner freely and bidirectionally along dsDNA. Initially characterized for its ability to contact the catalytic subunit of DNA polymerase III (Pol III), a complex, multichain enzyme responsible for most of the replicative synthesis in bacteria; Pol III exhibits 3'-5' exonuclease proofreading activity. The beta chain is required for initiation of replication as well as for processivity of DNA replication.</text>
</comment>
<dbReference type="PANTHER" id="PTHR30478:SF0">
    <property type="entry name" value="BETA SLIDING CLAMP"/>
    <property type="match status" value="1"/>
</dbReference>
<dbReference type="CDD" id="cd00140">
    <property type="entry name" value="beta_clamp"/>
    <property type="match status" value="1"/>
</dbReference>
<feature type="domain" description="DNA polymerase III beta sliding clamp C-terminal" evidence="13">
    <location>
        <begin position="256"/>
        <end position="378"/>
    </location>
</feature>
<reference evidence="14 15" key="1">
    <citation type="submission" date="2023-06" db="EMBL/GenBank/DDBJ databases">
        <title>Aquibacillus rhizosphaerae LR5S19.</title>
        <authorList>
            <person name="Sun J.-Q."/>
        </authorList>
    </citation>
    <scope>NUCLEOTIDE SEQUENCE [LARGE SCALE GENOMIC DNA]</scope>
    <source>
        <strain evidence="14 15">LR5S19</strain>
    </source>
</reference>
<evidence type="ECO:0000256" key="3">
    <source>
        <dbReference type="ARBA" id="ARBA00021035"/>
    </source>
</evidence>
<sequence>MKFIIQREQLMNSVQDVMKAISSRTTIPILTGIKLEAQEDGIKLTGSDSDISIESFIPREADGIVYVEQIELGSIILQAKYFPDIVRKLPQSTVEIESEDNFKVTIRSGNAEFHLNGQDAEEYPQLPKLHTEDSFELPTDLLKNLIKQTVFAVSTVETRPILTGVNMKLTDGELDFVATDSHRLASRKIPLAKETNTLTFSSVVIPGKSLIELNKILEDNQESVEISVTENQILFRTKNLYFLSRLLDGNYPETSRLIPDQSKTIVYGTTKELLQSIDRASLLAKESRNSVVRFQTKPNNQVEISSNSPEIGKVVEEVTAKSIEGEDLKISFSAKYMMDALKAIEHDQVKIEFTGAMRPFIIRPIDNDQVLQLILPVRTY</sequence>
<evidence type="ECO:0000256" key="2">
    <source>
        <dbReference type="ARBA" id="ARBA00010752"/>
    </source>
</evidence>